<protein>
    <submittedName>
        <fullName evidence="1">Uncharacterized protein</fullName>
    </submittedName>
</protein>
<name>A0A2P2QR43_RHIMU</name>
<sequence length="25" mass="2844">MNRPHLCSPDELLISFAFHPSTMSL</sequence>
<dbReference type="EMBL" id="GGEC01088877">
    <property type="protein sequence ID" value="MBX69361.1"/>
    <property type="molecule type" value="Transcribed_RNA"/>
</dbReference>
<reference evidence="1" key="1">
    <citation type="submission" date="2018-02" db="EMBL/GenBank/DDBJ databases">
        <title>Rhizophora mucronata_Transcriptome.</title>
        <authorList>
            <person name="Meera S.P."/>
            <person name="Sreeshan A."/>
            <person name="Augustine A."/>
        </authorList>
    </citation>
    <scope>NUCLEOTIDE SEQUENCE</scope>
    <source>
        <tissue evidence="1">Leaf</tissue>
    </source>
</reference>
<organism evidence="1">
    <name type="scientific">Rhizophora mucronata</name>
    <name type="common">Asiatic mangrove</name>
    <dbReference type="NCBI Taxonomy" id="61149"/>
    <lineage>
        <taxon>Eukaryota</taxon>
        <taxon>Viridiplantae</taxon>
        <taxon>Streptophyta</taxon>
        <taxon>Embryophyta</taxon>
        <taxon>Tracheophyta</taxon>
        <taxon>Spermatophyta</taxon>
        <taxon>Magnoliopsida</taxon>
        <taxon>eudicotyledons</taxon>
        <taxon>Gunneridae</taxon>
        <taxon>Pentapetalae</taxon>
        <taxon>rosids</taxon>
        <taxon>fabids</taxon>
        <taxon>Malpighiales</taxon>
        <taxon>Rhizophoraceae</taxon>
        <taxon>Rhizophora</taxon>
    </lineage>
</organism>
<proteinExistence type="predicted"/>
<dbReference type="AlphaFoldDB" id="A0A2P2QR43"/>
<accession>A0A2P2QR43</accession>
<evidence type="ECO:0000313" key="1">
    <source>
        <dbReference type="EMBL" id="MBX69361.1"/>
    </source>
</evidence>